<organism evidence="2 3">
    <name type="scientific">Populus alba x Populus x berolinensis</name>
    <dbReference type="NCBI Taxonomy" id="444605"/>
    <lineage>
        <taxon>Eukaryota</taxon>
        <taxon>Viridiplantae</taxon>
        <taxon>Streptophyta</taxon>
        <taxon>Embryophyta</taxon>
        <taxon>Tracheophyta</taxon>
        <taxon>Spermatophyta</taxon>
        <taxon>Magnoliopsida</taxon>
        <taxon>eudicotyledons</taxon>
        <taxon>Gunneridae</taxon>
        <taxon>Pentapetalae</taxon>
        <taxon>rosids</taxon>
        <taxon>fabids</taxon>
        <taxon>Malpighiales</taxon>
        <taxon>Salicaceae</taxon>
        <taxon>Saliceae</taxon>
        <taxon>Populus</taxon>
    </lineage>
</organism>
<keyword evidence="1" id="KW-1133">Transmembrane helix</keyword>
<accession>A0AAD6Q991</accession>
<proteinExistence type="predicted"/>
<name>A0AAD6Q991_9ROSI</name>
<feature type="transmembrane region" description="Helical" evidence="1">
    <location>
        <begin position="31"/>
        <end position="49"/>
    </location>
</feature>
<reference evidence="2" key="1">
    <citation type="journal article" date="2023" name="Mol. Ecol. Resour.">
        <title>Chromosome-level genome assembly of a triploid poplar Populus alba 'Berolinensis'.</title>
        <authorList>
            <person name="Chen S."/>
            <person name="Yu Y."/>
            <person name="Wang X."/>
            <person name="Wang S."/>
            <person name="Zhang T."/>
            <person name="Zhou Y."/>
            <person name="He R."/>
            <person name="Meng N."/>
            <person name="Wang Y."/>
            <person name="Liu W."/>
            <person name="Liu Z."/>
            <person name="Liu J."/>
            <person name="Guo Q."/>
            <person name="Huang H."/>
            <person name="Sederoff R.R."/>
            <person name="Wang G."/>
            <person name="Qu G."/>
            <person name="Chen S."/>
        </authorList>
    </citation>
    <scope>NUCLEOTIDE SEQUENCE</scope>
    <source>
        <strain evidence="2">SC-2020</strain>
    </source>
</reference>
<gene>
    <name evidence="2" type="ORF">NC653_022222</name>
</gene>
<evidence type="ECO:0000313" key="3">
    <source>
        <dbReference type="Proteomes" id="UP001164929"/>
    </source>
</evidence>
<dbReference type="AlphaFoldDB" id="A0AAD6Q991"/>
<evidence type="ECO:0000313" key="2">
    <source>
        <dbReference type="EMBL" id="KAJ6983934.1"/>
    </source>
</evidence>
<evidence type="ECO:0000256" key="1">
    <source>
        <dbReference type="SAM" id="Phobius"/>
    </source>
</evidence>
<dbReference type="Proteomes" id="UP001164929">
    <property type="component" value="Chromosome 9"/>
</dbReference>
<sequence>MSQAAHLVTKNLALVMDQQKAGWSSLCLRNIMVEAAVCISLFFTLVVRYNHSQAQFLKDEIVLSGRHP</sequence>
<keyword evidence="1" id="KW-0812">Transmembrane</keyword>
<comment type="caution">
    <text evidence="2">The sequence shown here is derived from an EMBL/GenBank/DDBJ whole genome shotgun (WGS) entry which is preliminary data.</text>
</comment>
<keyword evidence="1" id="KW-0472">Membrane</keyword>
<keyword evidence="3" id="KW-1185">Reference proteome</keyword>
<protein>
    <submittedName>
        <fullName evidence="2">Uncharacterized protein</fullName>
    </submittedName>
</protein>
<dbReference type="EMBL" id="JAQIZT010000009">
    <property type="protein sequence ID" value="KAJ6983934.1"/>
    <property type="molecule type" value="Genomic_DNA"/>
</dbReference>